<accession>A0ABR8X0D0</accession>
<keyword evidence="2" id="KW-1133">Transmembrane helix</keyword>
<dbReference type="SUPFAM" id="SSF102588">
    <property type="entry name" value="LmbE-like"/>
    <property type="match status" value="1"/>
</dbReference>
<gene>
    <name evidence="3" type="ORF">H9622_03795</name>
</gene>
<dbReference type="RefSeq" id="WP_191764363.1">
    <property type="nucleotide sequence ID" value="NZ_JACSPM010000001.1"/>
</dbReference>
<reference evidence="3 4" key="1">
    <citation type="submission" date="2020-08" db="EMBL/GenBank/DDBJ databases">
        <title>A Genomic Blueprint of the Chicken Gut Microbiome.</title>
        <authorList>
            <person name="Gilroy R."/>
            <person name="Ravi A."/>
            <person name="Getino M."/>
            <person name="Pursley I."/>
            <person name="Horton D.L."/>
            <person name="Alikhan N.-F."/>
            <person name="Baker D."/>
            <person name="Gharbi K."/>
            <person name="Hall N."/>
            <person name="Watson M."/>
            <person name="Adriaenssens E.M."/>
            <person name="Foster-Nyarko E."/>
            <person name="Jarju S."/>
            <person name="Secka A."/>
            <person name="Antonio M."/>
            <person name="Oren A."/>
            <person name="Chaudhuri R."/>
            <person name="La Ragione R.M."/>
            <person name="Hildebrand F."/>
            <person name="Pallen M.J."/>
        </authorList>
    </citation>
    <scope>NUCLEOTIDE SEQUENCE [LARGE SCALE GENOMIC DNA]</scope>
    <source>
        <strain evidence="3 4">Sa1CUA4</strain>
    </source>
</reference>
<keyword evidence="1" id="KW-0862">Zinc</keyword>
<feature type="transmembrane region" description="Helical" evidence="2">
    <location>
        <begin position="17"/>
        <end position="38"/>
    </location>
</feature>
<evidence type="ECO:0000313" key="4">
    <source>
        <dbReference type="Proteomes" id="UP000602532"/>
    </source>
</evidence>
<evidence type="ECO:0000256" key="2">
    <source>
        <dbReference type="SAM" id="Phobius"/>
    </source>
</evidence>
<dbReference type="PANTHER" id="PTHR12993">
    <property type="entry name" value="N-ACETYLGLUCOSAMINYL-PHOSPHATIDYLINOSITOL DE-N-ACETYLASE-RELATED"/>
    <property type="match status" value="1"/>
</dbReference>
<dbReference type="PANTHER" id="PTHR12993:SF11">
    <property type="entry name" value="N-ACETYLGLUCOSAMINYL-PHOSPHATIDYLINOSITOL DE-N-ACETYLASE"/>
    <property type="match status" value="1"/>
</dbReference>
<sequence>MADGSAHHPEFLMRKRWIALIVIASVLVVLVAGLYWAGRSLFHMPTAKGVDSVVGELGGERVLGVFAHPDDEQTVNGLFWRAKQHDGAYTAMITATAGEAGHQVPVVARQEDLGVVRTAEALKNSFNLGVDEHEVWEYPDGGVPEVDEDELVERLVEAMKRIEPDVVVGFWPASGATGHKDHMEMGRVTELAIAQLKEEGGAYDGPGHLVYTISPTTALSMFGGEQGELVVENQPDPEYAMSAETGKKHEGWAIHASQANYLQSAYYLPAWLVYLLWDEEFYHVRDLATDPID</sequence>
<evidence type="ECO:0000256" key="1">
    <source>
        <dbReference type="ARBA" id="ARBA00022833"/>
    </source>
</evidence>
<dbReference type="EMBL" id="JACSPM010000001">
    <property type="protein sequence ID" value="MBD8022710.1"/>
    <property type="molecule type" value="Genomic_DNA"/>
</dbReference>
<keyword evidence="2" id="KW-0472">Membrane</keyword>
<name>A0ABR8X0D0_9MICO</name>
<keyword evidence="4" id="KW-1185">Reference proteome</keyword>
<comment type="caution">
    <text evidence="3">The sequence shown here is derived from an EMBL/GenBank/DDBJ whole genome shotgun (WGS) entry which is preliminary data.</text>
</comment>
<dbReference type="Gene3D" id="3.40.50.10320">
    <property type="entry name" value="LmbE-like"/>
    <property type="match status" value="1"/>
</dbReference>
<dbReference type="Pfam" id="PF02585">
    <property type="entry name" value="PIG-L"/>
    <property type="match status" value="1"/>
</dbReference>
<dbReference type="InterPro" id="IPR003737">
    <property type="entry name" value="GlcNAc_PI_deacetylase-related"/>
</dbReference>
<evidence type="ECO:0000313" key="3">
    <source>
        <dbReference type="EMBL" id="MBD8022710.1"/>
    </source>
</evidence>
<organism evidence="3 4">
    <name type="scientific">Microbacterium gallinarum</name>
    <dbReference type="NCBI Taxonomy" id="2762209"/>
    <lineage>
        <taxon>Bacteria</taxon>
        <taxon>Bacillati</taxon>
        <taxon>Actinomycetota</taxon>
        <taxon>Actinomycetes</taxon>
        <taxon>Micrococcales</taxon>
        <taxon>Microbacteriaceae</taxon>
        <taxon>Microbacterium</taxon>
    </lineage>
</organism>
<dbReference type="Proteomes" id="UP000602532">
    <property type="component" value="Unassembled WGS sequence"/>
</dbReference>
<protein>
    <submittedName>
        <fullName evidence="3">PIG-L family deacetylase</fullName>
    </submittedName>
</protein>
<proteinExistence type="predicted"/>
<dbReference type="InterPro" id="IPR024078">
    <property type="entry name" value="LmbE-like_dom_sf"/>
</dbReference>
<keyword evidence="2" id="KW-0812">Transmembrane</keyword>